<evidence type="ECO:0000256" key="1">
    <source>
        <dbReference type="SAM" id="MobiDB-lite"/>
    </source>
</evidence>
<proteinExistence type="predicted"/>
<name>A0A139AEN1_GONPJ</name>
<gene>
    <name evidence="2" type="ORF">M427DRAFT_56846</name>
</gene>
<feature type="region of interest" description="Disordered" evidence="1">
    <location>
        <begin position="131"/>
        <end position="151"/>
    </location>
</feature>
<accession>A0A139AEN1</accession>
<sequence>MLGEKVFAKKNDLGPCMTARMVSCFLEVAPGRERPEKEDFTFFWPELLVSCVESIGARSQSQCPFPVDRLTSPVGSINRCPTNRQRRHAVDKLNHEGGDSNRFNLPLLVRRIREWNNLDCHAGVSGVDTHVSKGKSEACQGGEKKENGASWDQDARQRYEFLLHDNVSHNKDIQCSAEGRHPRESHHCSENGSRCFGCVHGHHSHEAEDCKVAIQKRRAEEGGEVYNDLHRKIPLRLPVSPQRRYSLVIIHQALNSFHEGLEAIVDSEPALSVAGLTGELDTLPALQRGKRHRPSGARLAIACS</sequence>
<organism evidence="2 3">
    <name type="scientific">Gonapodya prolifera (strain JEL478)</name>
    <name type="common">Monoblepharis prolifera</name>
    <dbReference type="NCBI Taxonomy" id="1344416"/>
    <lineage>
        <taxon>Eukaryota</taxon>
        <taxon>Fungi</taxon>
        <taxon>Fungi incertae sedis</taxon>
        <taxon>Chytridiomycota</taxon>
        <taxon>Chytridiomycota incertae sedis</taxon>
        <taxon>Monoblepharidomycetes</taxon>
        <taxon>Monoblepharidales</taxon>
        <taxon>Gonapodyaceae</taxon>
        <taxon>Gonapodya</taxon>
    </lineage>
</organism>
<protein>
    <submittedName>
        <fullName evidence="2">Uncharacterized protein</fullName>
    </submittedName>
</protein>
<dbReference type="EMBL" id="KQ965763">
    <property type="protein sequence ID" value="KXS15218.1"/>
    <property type="molecule type" value="Genomic_DNA"/>
</dbReference>
<evidence type="ECO:0000313" key="2">
    <source>
        <dbReference type="EMBL" id="KXS15218.1"/>
    </source>
</evidence>
<dbReference type="Proteomes" id="UP000070544">
    <property type="component" value="Unassembled WGS sequence"/>
</dbReference>
<reference evidence="2 3" key="1">
    <citation type="journal article" date="2015" name="Genome Biol. Evol.">
        <title>Phylogenomic analyses indicate that early fungi evolved digesting cell walls of algal ancestors of land plants.</title>
        <authorList>
            <person name="Chang Y."/>
            <person name="Wang S."/>
            <person name="Sekimoto S."/>
            <person name="Aerts A.L."/>
            <person name="Choi C."/>
            <person name="Clum A."/>
            <person name="LaButti K.M."/>
            <person name="Lindquist E.A."/>
            <person name="Yee Ngan C."/>
            <person name="Ohm R.A."/>
            <person name="Salamov A.A."/>
            <person name="Grigoriev I.V."/>
            <person name="Spatafora J.W."/>
            <person name="Berbee M.L."/>
        </authorList>
    </citation>
    <scope>NUCLEOTIDE SEQUENCE [LARGE SCALE GENOMIC DNA]</scope>
    <source>
        <strain evidence="2 3">JEL478</strain>
    </source>
</reference>
<evidence type="ECO:0000313" key="3">
    <source>
        <dbReference type="Proteomes" id="UP000070544"/>
    </source>
</evidence>
<dbReference type="AlphaFoldDB" id="A0A139AEN1"/>
<keyword evidence="3" id="KW-1185">Reference proteome</keyword>